<evidence type="ECO:0000313" key="3">
    <source>
        <dbReference type="Proteomes" id="UP000019384"/>
    </source>
</evidence>
<keyword evidence="1" id="KW-0472">Membrane</keyword>
<dbReference type="STRING" id="1382522.W6MPI4"/>
<evidence type="ECO:0000313" key="2">
    <source>
        <dbReference type="EMBL" id="CDK27017.1"/>
    </source>
</evidence>
<dbReference type="Gene3D" id="3.40.50.1820">
    <property type="entry name" value="alpha/beta hydrolase"/>
    <property type="match status" value="1"/>
</dbReference>
<dbReference type="InterPro" id="IPR029058">
    <property type="entry name" value="AB_hydrolase_fold"/>
</dbReference>
<evidence type="ECO:0000256" key="1">
    <source>
        <dbReference type="SAM" id="Phobius"/>
    </source>
</evidence>
<keyword evidence="1" id="KW-1133">Transmembrane helix</keyword>
<organism evidence="2 3">
    <name type="scientific">Kuraishia capsulata CBS 1993</name>
    <dbReference type="NCBI Taxonomy" id="1382522"/>
    <lineage>
        <taxon>Eukaryota</taxon>
        <taxon>Fungi</taxon>
        <taxon>Dikarya</taxon>
        <taxon>Ascomycota</taxon>
        <taxon>Saccharomycotina</taxon>
        <taxon>Pichiomycetes</taxon>
        <taxon>Pichiales</taxon>
        <taxon>Pichiaceae</taxon>
        <taxon>Kuraishia</taxon>
    </lineage>
</organism>
<proteinExistence type="predicted"/>
<dbReference type="GO" id="GO:0008374">
    <property type="term" value="F:O-acyltransferase activity"/>
    <property type="evidence" value="ECO:0007669"/>
    <property type="project" value="InterPro"/>
</dbReference>
<dbReference type="GO" id="GO:0055091">
    <property type="term" value="P:phospholipid homeostasis"/>
    <property type="evidence" value="ECO:0007669"/>
    <property type="project" value="EnsemblFungi"/>
</dbReference>
<reference evidence="2" key="1">
    <citation type="submission" date="2013-12" db="EMBL/GenBank/DDBJ databases">
        <authorList>
            <person name="Genoscope - CEA"/>
        </authorList>
    </citation>
    <scope>NUCLEOTIDE SEQUENCE</scope>
    <source>
        <strain evidence="2">CBS 1993</strain>
    </source>
</reference>
<dbReference type="Pfam" id="PF02450">
    <property type="entry name" value="LCAT"/>
    <property type="match status" value="1"/>
</dbReference>
<dbReference type="GO" id="GO:0140042">
    <property type="term" value="P:lipid droplet formation"/>
    <property type="evidence" value="ECO:0007669"/>
    <property type="project" value="EnsemblFungi"/>
</dbReference>
<dbReference type="RefSeq" id="XP_022459013.1">
    <property type="nucleotide sequence ID" value="XM_022603293.1"/>
</dbReference>
<dbReference type="PANTHER" id="PTHR11440">
    <property type="entry name" value="LECITHIN-CHOLESTEROL ACYLTRANSFERASE-RELATED"/>
    <property type="match status" value="1"/>
</dbReference>
<protein>
    <recommendedName>
        <fullName evidence="4">Phospholipid:diacylglycerol acyltransferase</fullName>
    </recommendedName>
</protein>
<reference evidence="2" key="2">
    <citation type="submission" date="2014-02" db="EMBL/GenBank/DDBJ databases">
        <title>Complete DNA sequence of /Kuraishia capsulata/ illustrates novel genomic features among budding yeasts (/Saccharomycotina/).</title>
        <authorList>
            <person name="Morales L."/>
            <person name="Noel B."/>
            <person name="Porcel B."/>
            <person name="Marcet-Houben M."/>
            <person name="Hullo M-F."/>
            <person name="Sacerdot C."/>
            <person name="Tekaia F."/>
            <person name="Leh-Louis V."/>
            <person name="Despons L."/>
            <person name="Khanna V."/>
            <person name="Aury J-M."/>
            <person name="Barbe V."/>
            <person name="Couloux A."/>
            <person name="Labadie K."/>
            <person name="Pelletier E."/>
            <person name="Souciet J-L."/>
            <person name="Boekhout T."/>
            <person name="Gabaldon T."/>
            <person name="Wincker P."/>
            <person name="Dujon B."/>
        </authorList>
    </citation>
    <scope>NUCLEOTIDE SEQUENCE</scope>
    <source>
        <strain evidence="2">CBS 1993</strain>
    </source>
</reference>
<dbReference type="InterPro" id="IPR003386">
    <property type="entry name" value="LACT/PDAT_acylTrfase"/>
</dbReference>
<dbReference type="GO" id="GO:0006672">
    <property type="term" value="P:ceramide metabolic process"/>
    <property type="evidence" value="ECO:0007669"/>
    <property type="project" value="EnsemblFungi"/>
</dbReference>
<keyword evidence="1" id="KW-0812">Transmembrane</keyword>
<gene>
    <name evidence="2" type="ORF">KUCA_T00002994001</name>
</gene>
<dbReference type="Proteomes" id="UP000019384">
    <property type="component" value="Unassembled WGS sequence"/>
</dbReference>
<accession>W6MPI4</accession>
<dbReference type="EMBL" id="HG793127">
    <property type="protein sequence ID" value="CDK27017.1"/>
    <property type="molecule type" value="Genomic_DNA"/>
</dbReference>
<evidence type="ECO:0008006" key="4">
    <source>
        <dbReference type="Google" id="ProtNLM"/>
    </source>
</evidence>
<feature type="transmembrane region" description="Helical" evidence="1">
    <location>
        <begin position="59"/>
        <end position="76"/>
    </location>
</feature>
<dbReference type="GO" id="GO:0005811">
    <property type="term" value="C:lipid droplet"/>
    <property type="evidence" value="ECO:0007669"/>
    <property type="project" value="EnsemblFungi"/>
</dbReference>
<dbReference type="SUPFAM" id="SSF53474">
    <property type="entry name" value="alpha/beta-Hydrolases"/>
    <property type="match status" value="1"/>
</dbReference>
<dbReference type="GeneID" id="34520401"/>
<dbReference type="OrthoDB" id="190846at2759"/>
<dbReference type="GO" id="GO:0097038">
    <property type="term" value="C:perinuclear endoplasmic reticulum"/>
    <property type="evidence" value="ECO:0007669"/>
    <property type="project" value="EnsemblFungi"/>
</dbReference>
<keyword evidence="3" id="KW-1185">Reference proteome</keyword>
<dbReference type="AlphaFoldDB" id="W6MPI4"/>
<dbReference type="GO" id="GO:0005637">
    <property type="term" value="C:nuclear inner membrane"/>
    <property type="evidence" value="ECO:0007669"/>
    <property type="project" value="EnsemblFungi"/>
</dbReference>
<name>W6MPI4_9ASCO</name>
<sequence>MPPRKRVSAEAKEPKKKTSKVVEVAVTETETEDGTVSHATATKQQEVSKRRRLLTSKRIIFVFGTAIGVLLAAYFGHKQIDSPFLPDLDKLVNFDSFTNYWEEWYEMLPASMQGTMDAVEGEKLRGSSDSFAIGKQMKGVGLEAKHPVVMIPGVISTGIESWSLEGTEECPSEPHFRKRLWGSFYMIRTMVLDKACWLKHIMLDPETGLDPPGIRLRAAQGFDAADYFMTGYWIWNKVLQNLAVIGYGPDNMLSAGYDWRLAYLDLERRDGFFSKLKSQIEMYKKQRGEKAVLVSHSMGSQVVYYFLQWVEAKGEHFGGGGPNWVNDNIEAYVDISGSVLGTPKAIVALLSGEMKDTVQLNALAVQGLEKFFSRRERLDMLRTFGGIPSMFPKGGDLIWGNLTYAPDDVLKSNETTTNSLGQFITFDEDIGTYSNKNLTIAQSIDYLLDQSPEWFVNRVQEQYSFGLATTKKQLELNKENPSKWSNPLEVPLPNAPDMKIYCLYGVGNPTERAYHYREEVNKDVSKLNVSIEATKESSVLLGDGDGTVSLMTHTMCHKWKEPGNIFNPGNSKVTVVEMKHEPDRFDIRGGAKTAEHVDILGSAALNELVLRIAAGDGLSINDTYHTSLKDIVSSLDF</sequence>
<dbReference type="GO" id="GO:0032541">
    <property type="term" value="C:cortical endoplasmic reticulum"/>
    <property type="evidence" value="ECO:0007669"/>
    <property type="project" value="EnsemblFungi"/>
</dbReference>
<dbReference type="HOGENOM" id="CLU_016065_1_0_1"/>
<dbReference type="GO" id="GO:0019432">
    <property type="term" value="P:triglyceride biosynthetic process"/>
    <property type="evidence" value="ECO:0007669"/>
    <property type="project" value="EnsemblFungi"/>
</dbReference>
<dbReference type="GO" id="GO:0046027">
    <property type="term" value="F:phospholipid:diacylglycerol acyltransferase activity"/>
    <property type="evidence" value="ECO:0007669"/>
    <property type="project" value="EnsemblFungi"/>
</dbReference>